<dbReference type="InterPro" id="IPR050951">
    <property type="entry name" value="Retrovirus_Pol_polyprotein"/>
</dbReference>
<dbReference type="InterPro" id="IPR012337">
    <property type="entry name" value="RNaseH-like_sf"/>
</dbReference>
<feature type="compositionally biased region" description="Low complexity" evidence="2">
    <location>
        <begin position="117"/>
        <end position="128"/>
    </location>
</feature>
<protein>
    <submittedName>
        <fullName evidence="4">Ty3-2 orfb</fullName>
    </submittedName>
</protein>
<dbReference type="InterPro" id="IPR036397">
    <property type="entry name" value="RNaseH_sf"/>
</dbReference>
<name>V2WJU2_MONRO</name>
<dbReference type="Gene3D" id="3.30.420.10">
    <property type="entry name" value="Ribonuclease H-like superfamily/Ribonuclease H"/>
    <property type="match status" value="1"/>
</dbReference>
<sequence>MDLITNLPLSDNFDTIMVMVDHSSMKGVIFILCTKKLNATQAAELLLKHMYKQYELPNKIISDRDPRFAANVFQETTKLLGVKHAMSTAYHPQTDGETKRTHHPGTELVLFRLTSDPSPFAAQQPSSSTDPGTLQYPPTSPSTRESSPAYCASIRIRTASPSPPPNKPNPSTSPNTTRPFNPFDIDKPDTPSTVPFLTSGKPNPAFISIQDFVHANPNILVTVGVTTYSSPPNILDLSMGR</sequence>
<comment type="caution">
    <text evidence="4">The sequence shown here is derived from an EMBL/GenBank/DDBJ whole genome shotgun (WGS) entry which is preliminary data.</text>
</comment>
<evidence type="ECO:0000256" key="2">
    <source>
        <dbReference type="SAM" id="MobiDB-lite"/>
    </source>
</evidence>
<feature type="compositionally biased region" description="Low complexity" evidence="2">
    <location>
        <begin position="169"/>
        <end position="182"/>
    </location>
</feature>
<accession>V2WJU2</accession>
<gene>
    <name evidence="4" type="ORF">Moror_9613</name>
</gene>
<dbReference type="SUPFAM" id="SSF53098">
    <property type="entry name" value="Ribonuclease H-like"/>
    <property type="match status" value="1"/>
</dbReference>
<evidence type="ECO:0000313" key="5">
    <source>
        <dbReference type="Proteomes" id="UP000017559"/>
    </source>
</evidence>
<keyword evidence="1" id="KW-0694">RNA-binding</keyword>
<dbReference type="OrthoDB" id="2273864at2759"/>
<keyword evidence="5" id="KW-1185">Reference proteome</keyword>
<dbReference type="PROSITE" id="PS50994">
    <property type="entry name" value="INTEGRASE"/>
    <property type="match status" value="1"/>
</dbReference>
<dbReference type="AlphaFoldDB" id="V2WJU2"/>
<reference evidence="4 5" key="1">
    <citation type="journal article" date="2014" name="BMC Genomics">
        <title>Genome and secretome analysis of the hemibiotrophic fungal pathogen, Moniliophthora roreri, which causes frosty pod rot disease of cacao: mechanisms of the biotrophic and necrotrophic phases.</title>
        <authorList>
            <person name="Meinhardt L.W."/>
            <person name="Costa G.G.L."/>
            <person name="Thomazella D.P.T."/>
            <person name="Teixeira P.J.P.L."/>
            <person name="Carazzolle M.F."/>
            <person name="Schuster S.C."/>
            <person name="Carlson J.E."/>
            <person name="Guiltinan M.J."/>
            <person name="Mieczkowski P."/>
            <person name="Farmer A."/>
            <person name="Ramaraj T."/>
            <person name="Crozier J."/>
            <person name="Davis R.E."/>
            <person name="Shao J."/>
            <person name="Melnick R.L."/>
            <person name="Pereira G.A.G."/>
            <person name="Bailey B.A."/>
        </authorList>
    </citation>
    <scope>NUCLEOTIDE SEQUENCE [LARGE SCALE GENOMIC DNA]</scope>
    <source>
        <strain evidence="4 5">MCA 2997</strain>
    </source>
</reference>
<dbReference type="Proteomes" id="UP000017559">
    <property type="component" value="Unassembled WGS sequence"/>
</dbReference>
<dbReference type="GO" id="GO:0005634">
    <property type="term" value="C:nucleus"/>
    <property type="evidence" value="ECO:0007669"/>
    <property type="project" value="UniProtKB-ARBA"/>
</dbReference>
<evidence type="ECO:0000259" key="3">
    <source>
        <dbReference type="PROSITE" id="PS50994"/>
    </source>
</evidence>
<feature type="domain" description="Integrase catalytic" evidence="3">
    <location>
        <begin position="1"/>
        <end position="156"/>
    </location>
</feature>
<dbReference type="PANTHER" id="PTHR37984:SF5">
    <property type="entry name" value="PROTEIN NYNRIN-LIKE"/>
    <property type="match status" value="1"/>
</dbReference>
<dbReference type="InterPro" id="IPR001584">
    <property type="entry name" value="Integrase_cat-core"/>
</dbReference>
<dbReference type="KEGG" id="mrr:Moror_9613"/>
<dbReference type="GO" id="GO:0015074">
    <property type="term" value="P:DNA integration"/>
    <property type="evidence" value="ECO:0007669"/>
    <property type="project" value="InterPro"/>
</dbReference>
<dbReference type="HOGENOM" id="CLU_1152034_0_0_1"/>
<dbReference type="EMBL" id="AWSO01002196">
    <property type="protein sequence ID" value="ESK81867.1"/>
    <property type="molecule type" value="Genomic_DNA"/>
</dbReference>
<evidence type="ECO:0000256" key="1">
    <source>
        <dbReference type="ARBA" id="ARBA00022884"/>
    </source>
</evidence>
<proteinExistence type="predicted"/>
<organism evidence="4 5">
    <name type="scientific">Moniliophthora roreri (strain MCA 2997)</name>
    <name type="common">Cocoa frosty pod rot fungus</name>
    <name type="synonym">Crinipellis roreri</name>
    <dbReference type="NCBI Taxonomy" id="1381753"/>
    <lineage>
        <taxon>Eukaryota</taxon>
        <taxon>Fungi</taxon>
        <taxon>Dikarya</taxon>
        <taxon>Basidiomycota</taxon>
        <taxon>Agaricomycotina</taxon>
        <taxon>Agaricomycetes</taxon>
        <taxon>Agaricomycetidae</taxon>
        <taxon>Agaricales</taxon>
        <taxon>Marasmiineae</taxon>
        <taxon>Marasmiaceae</taxon>
        <taxon>Moniliophthora</taxon>
    </lineage>
</organism>
<evidence type="ECO:0000313" key="4">
    <source>
        <dbReference type="EMBL" id="ESK81867.1"/>
    </source>
</evidence>
<dbReference type="PANTHER" id="PTHR37984">
    <property type="entry name" value="PROTEIN CBG26694"/>
    <property type="match status" value="1"/>
</dbReference>
<dbReference type="GO" id="GO:0003723">
    <property type="term" value="F:RNA binding"/>
    <property type="evidence" value="ECO:0007669"/>
    <property type="project" value="UniProtKB-KW"/>
</dbReference>
<feature type="region of interest" description="Disordered" evidence="2">
    <location>
        <begin position="117"/>
        <end position="193"/>
    </location>
</feature>